<dbReference type="GeneID" id="54563847"/>
<dbReference type="Gene3D" id="3.40.50.720">
    <property type="entry name" value="NAD(P)-binding Rossmann-like Domain"/>
    <property type="match status" value="1"/>
</dbReference>
<dbReference type="GO" id="GO:0006740">
    <property type="term" value="P:NADPH regeneration"/>
    <property type="evidence" value="ECO:0007669"/>
    <property type="project" value="TreeGrafter"/>
</dbReference>
<dbReference type="AlphaFoldDB" id="A0A6A6CN06"/>
<evidence type="ECO:0000313" key="1">
    <source>
        <dbReference type="EMBL" id="KAF2167608.1"/>
    </source>
</evidence>
<dbReference type="RefSeq" id="XP_033668497.1">
    <property type="nucleotide sequence ID" value="XM_033810575.1"/>
</dbReference>
<organism evidence="1 2">
    <name type="scientific">Zasmidium cellare ATCC 36951</name>
    <dbReference type="NCBI Taxonomy" id="1080233"/>
    <lineage>
        <taxon>Eukaryota</taxon>
        <taxon>Fungi</taxon>
        <taxon>Dikarya</taxon>
        <taxon>Ascomycota</taxon>
        <taxon>Pezizomycotina</taxon>
        <taxon>Dothideomycetes</taxon>
        <taxon>Dothideomycetidae</taxon>
        <taxon>Mycosphaerellales</taxon>
        <taxon>Mycosphaerellaceae</taxon>
        <taxon>Zasmidium</taxon>
    </lineage>
</organism>
<dbReference type="GO" id="GO:0016491">
    <property type="term" value="F:oxidoreductase activity"/>
    <property type="evidence" value="ECO:0007669"/>
    <property type="project" value="TreeGrafter"/>
</dbReference>
<dbReference type="SUPFAM" id="SSF51735">
    <property type="entry name" value="NAD(P)-binding Rossmann-fold domains"/>
    <property type="match status" value="1"/>
</dbReference>
<dbReference type="Gene3D" id="3.30.360.10">
    <property type="entry name" value="Dihydrodipicolinate Reductase, domain 2"/>
    <property type="match status" value="1"/>
</dbReference>
<dbReference type="PANTHER" id="PTHR42840">
    <property type="entry name" value="NAD(P)-BINDING ROSSMANN-FOLD SUPERFAMILY PROTEIN-RELATED"/>
    <property type="match status" value="1"/>
</dbReference>
<dbReference type="GO" id="GO:0005737">
    <property type="term" value="C:cytoplasm"/>
    <property type="evidence" value="ECO:0007669"/>
    <property type="project" value="TreeGrafter"/>
</dbReference>
<feature type="non-terminal residue" evidence="1">
    <location>
        <position position="1"/>
    </location>
</feature>
<dbReference type="Proteomes" id="UP000799537">
    <property type="component" value="Unassembled WGS sequence"/>
</dbReference>
<keyword evidence="2" id="KW-1185">Reference proteome</keyword>
<evidence type="ECO:0008006" key="3">
    <source>
        <dbReference type="Google" id="ProtNLM"/>
    </source>
</evidence>
<dbReference type="PANTHER" id="PTHR42840:SF7">
    <property type="entry name" value="BINDING ROSSMANN FOLD OXIDOREDUCTASE, PUTATIVE (AFU_ORTHOLOGUE AFUA_4G10190)-RELATED"/>
    <property type="match status" value="1"/>
</dbReference>
<proteinExistence type="predicted"/>
<sequence>CGLVTQVVHIPTLNNLTHLFRITHLYNVLTEAGKHAQSKIAAELALQAGKFAFVEKPIALNLYDTDRIIAADEAAGGGKVMVGYMRRYASAFVDAVREVGTFEQVRYARVRDIIGPNSVFVSQSGTFPRTFGDYSKEDEEELRRKTEADVQRALEEEVGVRATEGTRMMWETLSMLGSHDLSAMREMLGVPEGVVGFSPCQTTGSPAIFKYPTFSVSYESGVDQVPRFNASIEIFGDKKTVKMVIDTPFVKGLPTTMVVKEALEDGSYRESTIRRTYEDPFTLELREMWEWVNGGRVPKTTPRDARTDLEVLGMLMRAVK</sequence>
<dbReference type="InterPro" id="IPR036291">
    <property type="entry name" value="NAD(P)-bd_dom_sf"/>
</dbReference>
<dbReference type="EMBL" id="ML993593">
    <property type="protein sequence ID" value="KAF2167608.1"/>
    <property type="molecule type" value="Genomic_DNA"/>
</dbReference>
<accession>A0A6A6CN06</accession>
<reference evidence="1" key="1">
    <citation type="journal article" date="2020" name="Stud. Mycol.">
        <title>101 Dothideomycetes genomes: a test case for predicting lifestyles and emergence of pathogens.</title>
        <authorList>
            <person name="Haridas S."/>
            <person name="Albert R."/>
            <person name="Binder M."/>
            <person name="Bloem J."/>
            <person name="Labutti K."/>
            <person name="Salamov A."/>
            <person name="Andreopoulos B."/>
            <person name="Baker S."/>
            <person name="Barry K."/>
            <person name="Bills G."/>
            <person name="Bluhm B."/>
            <person name="Cannon C."/>
            <person name="Castanera R."/>
            <person name="Culley D."/>
            <person name="Daum C."/>
            <person name="Ezra D."/>
            <person name="Gonzalez J."/>
            <person name="Henrissat B."/>
            <person name="Kuo A."/>
            <person name="Liang C."/>
            <person name="Lipzen A."/>
            <person name="Lutzoni F."/>
            <person name="Magnuson J."/>
            <person name="Mondo S."/>
            <person name="Nolan M."/>
            <person name="Ohm R."/>
            <person name="Pangilinan J."/>
            <person name="Park H.-J."/>
            <person name="Ramirez L."/>
            <person name="Alfaro M."/>
            <person name="Sun H."/>
            <person name="Tritt A."/>
            <person name="Yoshinaga Y."/>
            <person name="Zwiers L.-H."/>
            <person name="Turgeon B."/>
            <person name="Goodwin S."/>
            <person name="Spatafora J."/>
            <person name="Crous P."/>
            <person name="Grigoriev I."/>
        </authorList>
    </citation>
    <scope>NUCLEOTIDE SEQUENCE</scope>
    <source>
        <strain evidence="1">ATCC 36951</strain>
    </source>
</reference>
<name>A0A6A6CN06_ZASCE</name>
<dbReference type="OrthoDB" id="64915at2759"/>
<protein>
    <recommendedName>
        <fullName evidence="3">Gfo/Idh/MocA-like oxidoreductase N-terminal domain-containing protein</fullName>
    </recommendedName>
</protein>
<evidence type="ECO:0000313" key="2">
    <source>
        <dbReference type="Proteomes" id="UP000799537"/>
    </source>
</evidence>
<gene>
    <name evidence="1" type="ORF">M409DRAFT_36567</name>
</gene>